<feature type="chain" id="PRO_5025493716" description="Transmembrane protein" evidence="2">
    <location>
        <begin position="27"/>
        <end position="122"/>
    </location>
</feature>
<evidence type="ECO:0000256" key="2">
    <source>
        <dbReference type="SAM" id="SignalP"/>
    </source>
</evidence>
<dbReference type="OrthoDB" id="1084990at2759"/>
<proteinExistence type="predicted"/>
<organism evidence="3 4">
    <name type="scientific">Microthlaspi erraticum</name>
    <dbReference type="NCBI Taxonomy" id="1685480"/>
    <lineage>
        <taxon>Eukaryota</taxon>
        <taxon>Viridiplantae</taxon>
        <taxon>Streptophyta</taxon>
        <taxon>Embryophyta</taxon>
        <taxon>Tracheophyta</taxon>
        <taxon>Spermatophyta</taxon>
        <taxon>Magnoliopsida</taxon>
        <taxon>eudicotyledons</taxon>
        <taxon>Gunneridae</taxon>
        <taxon>Pentapetalae</taxon>
        <taxon>rosids</taxon>
        <taxon>malvids</taxon>
        <taxon>Brassicales</taxon>
        <taxon>Brassicaceae</taxon>
        <taxon>Coluteocarpeae</taxon>
        <taxon>Microthlaspi</taxon>
    </lineage>
</organism>
<accession>A0A6D2HDK3</accession>
<evidence type="ECO:0008006" key="5">
    <source>
        <dbReference type="Google" id="ProtNLM"/>
    </source>
</evidence>
<dbReference type="EMBL" id="CACVBM020000033">
    <property type="protein sequence ID" value="CAA7013282.1"/>
    <property type="molecule type" value="Genomic_DNA"/>
</dbReference>
<keyword evidence="2" id="KW-0732">Signal</keyword>
<reference evidence="3" key="1">
    <citation type="submission" date="2020-01" db="EMBL/GenBank/DDBJ databases">
        <authorList>
            <person name="Mishra B."/>
        </authorList>
    </citation>
    <scope>NUCLEOTIDE SEQUENCE [LARGE SCALE GENOMIC DNA]</scope>
</reference>
<comment type="caution">
    <text evidence="3">The sequence shown here is derived from an EMBL/GenBank/DDBJ whole genome shotgun (WGS) entry which is preliminary data.</text>
</comment>
<evidence type="ECO:0000313" key="4">
    <source>
        <dbReference type="Proteomes" id="UP000467841"/>
    </source>
</evidence>
<keyword evidence="4" id="KW-1185">Reference proteome</keyword>
<feature type="region of interest" description="Disordered" evidence="1">
    <location>
        <begin position="40"/>
        <end position="122"/>
    </location>
</feature>
<evidence type="ECO:0000313" key="3">
    <source>
        <dbReference type="EMBL" id="CAA7013282.1"/>
    </source>
</evidence>
<feature type="signal peptide" evidence="2">
    <location>
        <begin position="1"/>
        <end position="26"/>
    </location>
</feature>
<dbReference type="Proteomes" id="UP000467841">
    <property type="component" value="Unassembled WGS sequence"/>
</dbReference>
<evidence type="ECO:0000256" key="1">
    <source>
        <dbReference type="SAM" id="MobiDB-lite"/>
    </source>
</evidence>
<gene>
    <name evidence="3" type="ORF">MERR_LOCUS516</name>
</gene>
<name>A0A6D2HDK3_9BRAS</name>
<dbReference type="AlphaFoldDB" id="A0A6D2HDK3"/>
<sequence>MSRLGLKTFIIFIVVCFMCLEPCVRARTLNSHVVTEIGPPIIYGGYREGPSNRGRGHDTPPTTPPLTVVFGGYKEGPSDRGQGHDTPPTTPPMKIVYGGYKEGPSDRGQGHDTPPTTPPSDV</sequence>
<protein>
    <recommendedName>
        <fullName evidence="5">Transmembrane protein</fullName>
    </recommendedName>
</protein>